<dbReference type="InterPro" id="IPR058842">
    <property type="entry name" value="DCST1_C"/>
</dbReference>
<feature type="region of interest" description="Disordered" evidence="5">
    <location>
        <begin position="938"/>
        <end position="1010"/>
    </location>
</feature>
<evidence type="ECO:0000313" key="9">
    <source>
        <dbReference type="EMBL" id="KAK9730581.1"/>
    </source>
</evidence>
<feature type="compositionally biased region" description="Basic and acidic residues" evidence="5">
    <location>
        <begin position="704"/>
        <end position="729"/>
    </location>
</feature>
<dbReference type="EMBL" id="JASPKY010000145">
    <property type="protein sequence ID" value="KAK9730581.1"/>
    <property type="molecule type" value="Genomic_DNA"/>
</dbReference>
<feature type="domain" description="E3 ubiquitin-protein ligase DCST1-like C-terminal" evidence="8">
    <location>
        <begin position="532"/>
        <end position="578"/>
    </location>
</feature>
<evidence type="ECO:0000313" key="10">
    <source>
        <dbReference type="Proteomes" id="UP001458880"/>
    </source>
</evidence>
<comment type="subcellular location">
    <subcellularLocation>
        <location evidence="1">Membrane</location>
        <topology evidence="1">Multi-pass membrane protein</topology>
    </subcellularLocation>
</comment>
<keyword evidence="3 6" id="KW-1133">Transmembrane helix</keyword>
<feature type="domain" description="Dendritic cell-specific transmembrane protein-like" evidence="7">
    <location>
        <begin position="284"/>
        <end position="473"/>
    </location>
</feature>
<evidence type="ECO:0000256" key="5">
    <source>
        <dbReference type="SAM" id="MobiDB-lite"/>
    </source>
</evidence>
<evidence type="ECO:0000256" key="6">
    <source>
        <dbReference type="SAM" id="Phobius"/>
    </source>
</evidence>
<dbReference type="Pfam" id="PF07782">
    <property type="entry name" value="DC_STAMP"/>
    <property type="match status" value="1"/>
</dbReference>
<dbReference type="PANTHER" id="PTHR21041">
    <property type="entry name" value="DENDRITIC CELL-SPECIFIC TRANSMEMBRANE PROTEIN"/>
    <property type="match status" value="1"/>
</dbReference>
<reference evidence="9 10" key="1">
    <citation type="journal article" date="2024" name="BMC Genomics">
        <title>De novo assembly and annotation of Popillia japonica's genome with initial clues to its potential as an invasive pest.</title>
        <authorList>
            <person name="Cucini C."/>
            <person name="Boschi S."/>
            <person name="Funari R."/>
            <person name="Cardaioli E."/>
            <person name="Iannotti N."/>
            <person name="Marturano G."/>
            <person name="Paoli F."/>
            <person name="Bruttini M."/>
            <person name="Carapelli A."/>
            <person name="Frati F."/>
            <person name="Nardi F."/>
        </authorList>
    </citation>
    <scope>NUCLEOTIDE SEQUENCE [LARGE SCALE GENOMIC DNA]</scope>
    <source>
        <strain evidence="9">DMR45628</strain>
    </source>
</reference>
<feature type="compositionally biased region" description="Basic and acidic residues" evidence="5">
    <location>
        <begin position="975"/>
        <end position="986"/>
    </location>
</feature>
<keyword evidence="10" id="KW-1185">Reference proteome</keyword>
<feature type="transmembrane region" description="Helical" evidence="6">
    <location>
        <begin position="339"/>
        <end position="366"/>
    </location>
</feature>
<evidence type="ECO:0000259" key="7">
    <source>
        <dbReference type="Pfam" id="PF07782"/>
    </source>
</evidence>
<name>A0AAW1LA67_POPJA</name>
<dbReference type="AlphaFoldDB" id="A0AAW1LA67"/>
<dbReference type="PANTHER" id="PTHR21041:SF9">
    <property type="entry name" value="DENDRITIC CELL-SPECIFIC TRANSMEMBRANE PROTEIN-LIKE DOMAIN-CONTAINING PROTEIN"/>
    <property type="match status" value="1"/>
</dbReference>
<feature type="compositionally biased region" description="Low complexity" evidence="5">
    <location>
        <begin position="938"/>
        <end position="963"/>
    </location>
</feature>
<sequence length="1068" mass="122623">MIPTLQSCIVFLTLPQLFSKRGRQALLAYAFILAITGPAKNTLNNMGILSESLACGQEQLKSAVKQIIDVIKKPFYAIRDAIKTVVKVVKVIVKKIKEILLAIKRVIVAIIKVIKAVFQFLAKIINVCNKELGTPFQRCTRVFENAITDCRAKLGPTFSWLCSITYLAEAVCYTVKWFDFVCTIVDFISNNIVGVVVRKVKNFIRHIKTMFYVRIKFSHSFHFETNASKSLEDVATGIVTEVKERTAGLAKIFNFISCATSLFFMFIVVRVLYYRYKFLTDERFDNRFINKDFRAIDMRRAQLGKETVLPLNQRERNIYVHVSSLRLVKKEKLKLSQSAVALGMATLKLATHMMADYALFWVLMLIRKHASFQSTFEGSKIPTLHVTGEGFLADLLRSIVKAFQPVGIRLEIDTIPCLPDPIPPDYDRYVQIASLLVICWILTVFEPYGLRWRHSVMCYYHPLRAKERAIWLYNQIIRTRSSFLKFARRQLRRKFTKDTSIAKVTCKEYLAANLTARCKILRLCISPGKQTACLLCGEVFREEDSVKPIRCQTPGCPGVYCEKCFEDLQNLCTICLDPIQYGDLSDISEEKDSSGDEASHLSSAKKKKKKKCRWCKKCCGDKEDSDKDETDEDQDSKSLISEQIDSSDTTTKKETDSDYYSTEDESESFDYQYRKDVTQIAQEPPKRNFTDLEKQPVPDYESMESFRKDEPKVKDVEIKSEKPKEDLPKIKPQLETPTKESHKEERNSRKDGKSPKKKNKCSVMFKKKPKEKHQDEIPLLNLQFSITTEEEDDDLESIGSTTTTSYIETELSQKTKRKAERKRPRVRRRVSETSSTETSYIDSPLTKSPKRNYMSDFELTSYDETPQKKMKLSTKVPENVPKLDLDFAYCDCDNPYCKHHPYICKALDKKVRYHTEIETSSGNNSIRSITFLSTTISEPLETSPSSETTTVSSSVRSSLPNKSSPHETINYLYDPESHSPDIDHNKPLSTAKSKQPTIKGKTSSSTTVSDVQVREKFKKKIHNYYKNTNYERGDNPKVKASKHQSKFAKFLNRLLRKVNIISILVVYS</sequence>
<feature type="compositionally biased region" description="Polar residues" evidence="5">
    <location>
        <begin position="987"/>
        <end position="996"/>
    </location>
</feature>
<feature type="compositionally biased region" description="Basic residues" evidence="5">
    <location>
        <begin position="814"/>
        <end position="828"/>
    </location>
</feature>
<keyword evidence="4 6" id="KW-0472">Membrane</keyword>
<feature type="compositionally biased region" description="Basic and acidic residues" evidence="5">
    <location>
        <begin position="684"/>
        <end position="696"/>
    </location>
</feature>
<evidence type="ECO:0000256" key="2">
    <source>
        <dbReference type="ARBA" id="ARBA00022692"/>
    </source>
</evidence>
<organism evidence="9 10">
    <name type="scientific">Popillia japonica</name>
    <name type="common">Japanese beetle</name>
    <dbReference type="NCBI Taxonomy" id="7064"/>
    <lineage>
        <taxon>Eukaryota</taxon>
        <taxon>Metazoa</taxon>
        <taxon>Ecdysozoa</taxon>
        <taxon>Arthropoda</taxon>
        <taxon>Hexapoda</taxon>
        <taxon>Insecta</taxon>
        <taxon>Pterygota</taxon>
        <taxon>Neoptera</taxon>
        <taxon>Endopterygota</taxon>
        <taxon>Coleoptera</taxon>
        <taxon>Polyphaga</taxon>
        <taxon>Scarabaeiformia</taxon>
        <taxon>Scarabaeidae</taxon>
        <taxon>Rutelinae</taxon>
        <taxon>Popillia</taxon>
    </lineage>
</organism>
<feature type="compositionally biased region" description="Basic residues" evidence="5">
    <location>
        <begin position="755"/>
        <end position="771"/>
    </location>
</feature>
<protein>
    <submittedName>
        <fullName evidence="9">DC-STAMP-like protein</fullName>
    </submittedName>
</protein>
<evidence type="ECO:0000256" key="1">
    <source>
        <dbReference type="ARBA" id="ARBA00004141"/>
    </source>
</evidence>
<dbReference type="Pfam" id="PF26039">
    <property type="entry name" value="Dcst2"/>
    <property type="match status" value="1"/>
</dbReference>
<feature type="transmembrane region" description="Helical" evidence="6">
    <location>
        <begin position="252"/>
        <end position="273"/>
    </location>
</feature>
<dbReference type="GO" id="GO:0016020">
    <property type="term" value="C:membrane"/>
    <property type="evidence" value="ECO:0007669"/>
    <property type="project" value="UniProtKB-SubCell"/>
</dbReference>
<evidence type="ECO:0000256" key="3">
    <source>
        <dbReference type="ARBA" id="ARBA00022989"/>
    </source>
</evidence>
<keyword evidence="2 6" id="KW-0812">Transmembrane</keyword>
<dbReference type="InterPro" id="IPR012858">
    <property type="entry name" value="DC_STAMP-like"/>
</dbReference>
<feature type="compositionally biased region" description="Basic and acidic residues" evidence="5">
    <location>
        <begin position="737"/>
        <end position="754"/>
    </location>
</feature>
<evidence type="ECO:0000256" key="4">
    <source>
        <dbReference type="ARBA" id="ARBA00023136"/>
    </source>
</evidence>
<comment type="caution">
    <text evidence="9">The sequence shown here is derived from an EMBL/GenBank/DDBJ whole genome shotgun (WGS) entry which is preliminary data.</text>
</comment>
<feature type="region of interest" description="Disordered" evidence="5">
    <location>
        <begin position="620"/>
        <end position="776"/>
    </location>
</feature>
<gene>
    <name evidence="9" type="ORF">QE152_g14396</name>
</gene>
<dbReference type="Proteomes" id="UP001458880">
    <property type="component" value="Unassembled WGS sequence"/>
</dbReference>
<dbReference type="Pfam" id="PF26037">
    <property type="entry name" value="zf-RING_DCST1_C"/>
    <property type="match status" value="1"/>
</dbReference>
<feature type="region of interest" description="Disordered" evidence="5">
    <location>
        <begin position="808"/>
        <end position="847"/>
    </location>
</feature>
<proteinExistence type="predicted"/>
<evidence type="ECO:0000259" key="8">
    <source>
        <dbReference type="Pfam" id="PF26037"/>
    </source>
</evidence>
<dbReference type="InterPro" id="IPR051856">
    <property type="entry name" value="CSR-E3_Ligase_Protein"/>
</dbReference>
<accession>A0AAW1LA67</accession>